<keyword evidence="3" id="KW-1185">Reference proteome</keyword>
<sequence>MVASVGNRYLPTWVHDLQQQVIETFSGPITTNSLRLVAIIGGYLLLRSRFFRLVSRHQASQLHQHPQSAPMPSISHIAGSPGSEDEDEGEEAGWGCRARRRQRHAITKSVDA</sequence>
<evidence type="ECO:0000313" key="2">
    <source>
        <dbReference type="EMBL" id="CAF9930236.1"/>
    </source>
</evidence>
<dbReference type="OrthoDB" id="10622270at2759"/>
<protein>
    <submittedName>
        <fullName evidence="2">Uncharacterized protein</fullName>
    </submittedName>
</protein>
<comment type="caution">
    <text evidence="2">The sequence shown here is derived from an EMBL/GenBank/DDBJ whole genome shotgun (WGS) entry which is preliminary data.</text>
</comment>
<evidence type="ECO:0000256" key="1">
    <source>
        <dbReference type="SAM" id="MobiDB-lite"/>
    </source>
</evidence>
<dbReference type="AlphaFoldDB" id="A0A8H3FQA0"/>
<gene>
    <name evidence="2" type="ORF">ALECFALPRED_004558</name>
</gene>
<accession>A0A8H3FQA0</accession>
<dbReference type="Proteomes" id="UP000664203">
    <property type="component" value="Unassembled WGS sequence"/>
</dbReference>
<organism evidence="2 3">
    <name type="scientific">Alectoria fallacina</name>
    <dbReference type="NCBI Taxonomy" id="1903189"/>
    <lineage>
        <taxon>Eukaryota</taxon>
        <taxon>Fungi</taxon>
        <taxon>Dikarya</taxon>
        <taxon>Ascomycota</taxon>
        <taxon>Pezizomycotina</taxon>
        <taxon>Lecanoromycetes</taxon>
        <taxon>OSLEUM clade</taxon>
        <taxon>Lecanoromycetidae</taxon>
        <taxon>Lecanorales</taxon>
        <taxon>Lecanorineae</taxon>
        <taxon>Parmeliaceae</taxon>
        <taxon>Alectoria</taxon>
    </lineage>
</organism>
<proteinExistence type="predicted"/>
<reference evidence="2" key="1">
    <citation type="submission" date="2021-03" db="EMBL/GenBank/DDBJ databases">
        <authorList>
            <person name="Tagirdzhanova G."/>
        </authorList>
    </citation>
    <scope>NUCLEOTIDE SEQUENCE</scope>
</reference>
<feature type="region of interest" description="Disordered" evidence="1">
    <location>
        <begin position="61"/>
        <end position="112"/>
    </location>
</feature>
<evidence type="ECO:0000313" key="3">
    <source>
        <dbReference type="Proteomes" id="UP000664203"/>
    </source>
</evidence>
<feature type="compositionally biased region" description="Basic residues" evidence="1">
    <location>
        <begin position="97"/>
        <end position="106"/>
    </location>
</feature>
<dbReference type="EMBL" id="CAJPDR010000283">
    <property type="protein sequence ID" value="CAF9930236.1"/>
    <property type="molecule type" value="Genomic_DNA"/>
</dbReference>
<name>A0A8H3FQA0_9LECA</name>